<name>A0AA86VXH1_9FABA</name>
<reference evidence="1" key="1">
    <citation type="submission" date="2023-10" db="EMBL/GenBank/DDBJ databases">
        <authorList>
            <person name="Domelevo Entfellner J.-B."/>
        </authorList>
    </citation>
    <scope>NUCLEOTIDE SEQUENCE</scope>
</reference>
<proteinExistence type="predicted"/>
<dbReference type="AlphaFoldDB" id="A0AA86VXH1"/>
<dbReference type="Proteomes" id="UP001189624">
    <property type="component" value="Chromosome 3"/>
</dbReference>
<evidence type="ECO:0000313" key="1">
    <source>
        <dbReference type="EMBL" id="CAJ1940131.1"/>
    </source>
</evidence>
<sequence>MPCSFQKSDNPRLDQYLIGKNEIEFENEENVEEEQEFSFAPFDDQKIVKFADEIFHNGKMRTTIISFDQYLFSPIAHHNNTFSLQPPLKKLFFVQQLNEFSSQSKGGVLKGSCNETVVEVEASNKKSKKSKSASFSKIWRFKESLKLRSNSDDKDAFVFFNPSQSNMMKKDSGISKKERCGKCKTTLSPHEKLYVMNKKNTETTKRKSFLPYKKNLIGLFTNVNKFSKNLNPF</sequence>
<dbReference type="EMBL" id="OY731400">
    <property type="protein sequence ID" value="CAJ1940131.1"/>
    <property type="molecule type" value="Genomic_DNA"/>
</dbReference>
<evidence type="ECO:0000313" key="2">
    <source>
        <dbReference type="Proteomes" id="UP001189624"/>
    </source>
</evidence>
<gene>
    <name evidence="1" type="ORF">AYBTSS11_LOCUS9541</name>
</gene>
<organism evidence="1 2">
    <name type="scientific">Sphenostylis stenocarpa</name>
    <dbReference type="NCBI Taxonomy" id="92480"/>
    <lineage>
        <taxon>Eukaryota</taxon>
        <taxon>Viridiplantae</taxon>
        <taxon>Streptophyta</taxon>
        <taxon>Embryophyta</taxon>
        <taxon>Tracheophyta</taxon>
        <taxon>Spermatophyta</taxon>
        <taxon>Magnoliopsida</taxon>
        <taxon>eudicotyledons</taxon>
        <taxon>Gunneridae</taxon>
        <taxon>Pentapetalae</taxon>
        <taxon>rosids</taxon>
        <taxon>fabids</taxon>
        <taxon>Fabales</taxon>
        <taxon>Fabaceae</taxon>
        <taxon>Papilionoideae</taxon>
        <taxon>50 kb inversion clade</taxon>
        <taxon>NPAAA clade</taxon>
        <taxon>indigoferoid/millettioid clade</taxon>
        <taxon>Phaseoleae</taxon>
        <taxon>Sphenostylis</taxon>
    </lineage>
</organism>
<dbReference type="Gramene" id="rna-AYBTSS11_LOCUS9541">
    <property type="protein sequence ID" value="CAJ1940131.1"/>
    <property type="gene ID" value="gene-AYBTSS11_LOCUS9541"/>
</dbReference>
<dbReference type="PANTHER" id="PTHR33095:SF114">
    <property type="entry name" value="DUF1645 FAMILY PROTEIN"/>
    <property type="match status" value="1"/>
</dbReference>
<keyword evidence="2" id="KW-1185">Reference proteome</keyword>
<dbReference type="Pfam" id="PF07816">
    <property type="entry name" value="DUF1645"/>
    <property type="match status" value="1"/>
</dbReference>
<dbReference type="InterPro" id="IPR012442">
    <property type="entry name" value="DUF1645_plant"/>
</dbReference>
<dbReference type="PANTHER" id="PTHR33095">
    <property type="entry name" value="OS07G0619500 PROTEIN"/>
    <property type="match status" value="1"/>
</dbReference>
<protein>
    <submittedName>
        <fullName evidence="1">Uncharacterized protein</fullName>
    </submittedName>
</protein>
<accession>A0AA86VXH1</accession>